<evidence type="ECO:0000313" key="3">
    <source>
        <dbReference type="Proteomes" id="UP000186817"/>
    </source>
</evidence>
<sequence>MGCSASCGSQSQIVCYVPKSFPEPPTRALPPDESTHKQYLRELNIYLIGVAKNPDAFQRKVEKRRKESQFSDLQCHGTSGGAKAQDQVYVTVAMWAAFVSPFRAYLEGRGSIKRSMPRVYGSRHLNNFTMLRMTSTVQVPKRLKDGSLLYKGLNSQSHSLRMARFLVLTGAVLLCSGQDGAVWIPALSAIGAGFAIGLAAIGSGVGQVADDLRGVLLLCGNYAVAAQLLSLAFMESLTIYGLVIALVLLFANPLIK</sequence>
<dbReference type="Gene3D" id="1.20.120.610">
    <property type="entry name" value="lithium bound rotor ring of v- atpase"/>
    <property type="match status" value="1"/>
</dbReference>
<dbReference type="SUPFAM" id="SSF81333">
    <property type="entry name" value="F1F0 ATP synthase subunit C"/>
    <property type="match status" value="1"/>
</dbReference>
<proteinExistence type="predicted"/>
<keyword evidence="1" id="KW-0472">Membrane</keyword>
<dbReference type="OrthoDB" id="408480at2759"/>
<accession>A0A1Q9EH59</accession>
<reference evidence="2 3" key="1">
    <citation type="submission" date="2016-02" db="EMBL/GenBank/DDBJ databases">
        <title>Genome analysis of coral dinoflagellate symbionts highlights evolutionary adaptations to a symbiotic lifestyle.</title>
        <authorList>
            <person name="Aranda M."/>
            <person name="Li Y."/>
            <person name="Liew Y.J."/>
            <person name="Baumgarten S."/>
            <person name="Simakov O."/>
            <person name="Wilson M."/>
            <person name="Piel J."/>
            <person name="Ashoor H."/>
            <person name="Bougouffa S."/>
            <person name="Bajic V.B."/>
            <person name="Ryu T."/>
            <person name="Ravasi T."/>
            <person name="Bayer T."/>
            <person name="Micklem G."/>
            <person name="Kim H."/>
            <person name="Bhak J."/>
            <person name="Lajeunesse T.C."/>
            <person name="Voolstra C.R."/>
        </authorList>
    </citation>
    <scope>NUCLEOTIDE SEQUENCE [LARGE SCALE GENOMIC DNA]</scope>
    <source>
        <strain evidence="2 3">CCMP2467</strain>
    </source>
</reference>
<organism evidence="2 3">
    <name type="scientific">Symbiodinium microadriaticum</name>
    <name type="common">Dinoflagellate</name>
    <name type="synonym">Zooxanthella microadriatica</name>
    <dbReference type="NCBI Taxonomy" id="2951"/>
    <lineage>
        <taxon>Eukaryota</taxon>
        <taxon>Sar</taxon>
        <taxon>Alveolata</taxon>
        <taxon>Dinophyceae</taxon>
        <taxon>Suessiales</taxon>
        <taxon>Symbiodiniaceae</taxon>
        <taxon>Symbiodinium</taxon>
    </lineage>
</organism>
<dbReference type="GO" id="GO:0015078">
    <property type="term" value="F:proton transmembrane transporter activity"/>
    <property type="evidence" value="ECO:0007669"/>
    <property type="project" value="InterPro"/>
</dbReference>
<comment type="caution">
    <text evidence="2">The sequence shown here is derived from an EMBL/GenBank/DDBJ whole genome shotgun (WGS) entry which is preliminary data.</text>
</comment>
<feature type="transmembrane region" description="Helical" evidence="1">
    <location>
        <begin position="190"/>
        <end position="208"/>
    </location>
</feature>
<dbReference type="PRINTS" id="PR00124">
    <property type="entry name" value="ATPASEC"/>
</dbReference>
<name>A0A1Q9EH59_SYMMI</name>
<evidence type="ECO:0000256" key="1">
    <source>
        <dbReference type="SAM" id="Phobius"/>
    </source>
</evidence>
<dbReference type="GO" id="GO:0045259">
    <property type="term" value="C:proton-transporting ATP synthase complex"/>
    <property type="evidence" value="ECO:0007669"/>
    <property type="project" value="InterPro"/>
</dbReference>
<dbReference type="InterPro" id="IPR035921">
    <property type="entry name" value="F/V-ATP_Csub_sf"/>
</dbReference>
<dbReference type="InterPro" id="IPR000454">
    <property type="entry name" value="ATP_synth_F0_csu"/>
</dbReference>
<dbReference type="GO" id="GO:0015986">
    <property type="term" value="P:proton motive force-driven ATP synthesis"/>
    <property type="evidence" value="ECO:0007669"/>
    <property type="project" value="InterPro"/>
</dbReference>
<feature type="transmembrane region" description="Helical" evidence="1">
    <location>
        <begin position="239"/>
        <end position="255"/>
    </location>
</feature>
<keyword evidence="1" id="KW-0812">Transmembrane</keyword>
<protein>
    <submittedName>
        <fullName evidence="2">ATP synthase subunit c, chloroplastic</fullName>
    </submittedName>
</protein>
<dbReference type="AlphaFoldDB" id="A0A1Q9EH59"/>
<dbReference type="EMBL" id="LSRX01000154">
    <property type="protein sequence ID" value="OLQ06717.1"/>
    <property type="molecule type" value="Genomic_DNA"/>
</dbReference>
<gene>
    <name evidence="2" type="primary">atpH</name>
    <name evidence="2" type="ORF">AK812_SmicGene9984</name>
</gene>
<dbReference type="Proteomes" id="UP000186817">
    <property type="component" value="Unassembled WGS sequence"/>
</dbReference>
<evidence type="ECO:0000313" key="2">
    <source>
        <dbReference type="EMBL" id="OLQ06717.1"/>
    </source>
</evidence>
<keyword evidence="3" id="KW-1185">Reference proteome</keyword>
<keyword evidence="1" id="KW-1133">Transmembrane helix</keyword>
<feature type="transmembrane region" description="Helical" evidence="1">
    <location>
        <begin position="215"/>
        <end position="233"/>
    </location>
</feature>